<dbReference type="InterPro" id="IPR000620">
    <property type="entry name" value="EamA_dom"/>
</dbReference>
<evidence type="ECO:0000256" key="2">
    <source>
        <dbReference type="ARBA" id="ARBA00022692"/>
    </source>
</evidence>
<evidence type="ECO:0000256" key="1">
    <source>
        <dbReference type="ARBA" id="ARBA00004141"/>
    </source>
</evidence>
<comment type="subcellular location">
    <subcellularLocation>
        <location evidence="1">Membrane</location>
        <topology evidence="1">Multi-pass membrane protein</topology>
    </subcellularLocation>
</comment>
<dbReference type="KEGG" id="nan:AArc1_3247"/>
<feature type="domain" description="EamA" evidence="6">
    <location>
        <begin position="50"/>
        <end position="179"/>
    </location>
</feature>
<dbReference type="EMBL" id="CP024047">
    <property type="protein sequence ID" value="AXR79550.1"/>
    <property type="molecule type" value="Genomic_DNA"/>
</dbReference>
<evidence type="ECO:0000256" key="3">
    <source>
        <dbReference type="ARBA" id="ARBA00022989"/>
    </source>
</evidence>
<evidence type="ECO:0000259" key="6">
    <source>
        <dbReference type="Pfam" id="PF00892"/>
    </source>
</evidence>
<protein>
    <submittedName>
        <fullName evidence="7">Permease of the drug/metabolite transporter (DMT) superfamily</fullName>
    </submittedName>
</protein>
<organism evidence="7 8">
    <name type="scientific">Natrarchaeobaculum sulfurireducens</name>
    <dbReference type="NCBI Taxonomy" id="2044521"/>
    <lineage>
        <taxon>Archaea</taxon>
        <taxon>Methanobacteriati</taxon>
        <taxon>Methanobacteriota</taxon>
        <taxon>Stenosarchaea group</taxon>
        <taxon>Halobacteria</taxon>
        <taxon>Halobacteriales</taxon>
        <taxon>Natrialbaceae</taxon>
        <taxon>Natrarchaeobaculum</taxon>
    </lineage>
</organism>
<feature type="transmembrane region" description="Helical" evidence="5">
    <location>
        <begin position="48"/>
        <end position="69"/>
    </location>
</feature>
<feature type="transmembrane region" description="Helical" evidence="5">
    <location>
        <begin position="311"/>
        <end position="327"/>
    </location>
</feature>
<feature type="transmembrane region" description="Helical" evidence="5">
    <location>
        <begin position="286"/>
        <end position="305"/>
    </location>
</feature>
<feature type="domain" description="EamA" evidence="6">
    <location>
        <begin position="192"/>
        <end position="327"/>
    </location>
</feature>
<evidence type="ECO:0000313" key="8">
    <source>
        <dbReference type="Proteomes" id="UP000258707"/>
    </source>
</evidence>
<feature type="transmembrane region" description="Helical" evidence="5">
    <location>
        <begin position="163"/>
        <end position="180"/>
    </location>
</feature>
<feature type="transmembrane region" description="Helical" evidence="5">
    <location>
        <begin position="134"/>
        <end position="156"/>
    </location>
</feature>
<name>A0A346PJ55_9EURY</name>
<feature type="transmembrane region" description="Helical" evidence="5">
    <location>
        <begin position="223"/>
        <end position="243"/>
    </location>
</feature>
<feature type="transmembrane region" description="Helical" evidence="5">
    <location>
        <begin position="75"/>
        <end position="95"/>
    </location>
</feature>
<dbReference type="PANTHER" id="PTHR32322:SF2">
    <property type="entry name" value="EAMA DOMAIN-CONTAINING PROTEIN"/>
    <property type="match status" value="1"/>
</dbReference>
<accession>A0A346PJ55</accession>
<gene>
    <name evidence="7" type="ORF">AArc1_3247</name>
</gene>
<dbReference type="GO" id="GO:0016020">
    <property type="term" value="C:membrane"/>
    <property type="evidence" value="ECO:0007669"/>
    <property type="project" value="UniProtKB-SubCell"/>
</dbReference>
<dbReference type="Proteomes" id="UP000258707">
    <property type="component" value="Chromosome"/>
</dbReference>
<dbReference type="InterPro" id="IPR037185">
    <property type="entry name" value="EmrE-like"/>
</dbReference>
<evidence type="ECO:0000313" key="7">
    <source>
        <dbReference type="EMBL" id="AXR79550.1"/>
    </source>
</evidence>
<keyword evidence="4 5" id="KW-0472">Membrane</keyword>
<dbReference type="Gene3D" id="1.10.3730.20">
    <property type="match status" value="1"/>
</dbReference>
<proteinExistence type="predicted"/>
<sequence>MARRFTVRLARTRRWAYRPSSQPSRRSRIDNGLYAFDRLSDVQRPADVGLFLALAVLWGLSFPAIEIGLEYLPPLLFAAFRYDVAALVLLGYAAIRTDEWIPRSRRNLLGITGGGLFLVAGNGLIFMGQQTVPSGVAAILTSLIPLVTAIWAYLLLGERLSPTGVAGVGVGLVGIGFIVQPDPANLLAGDTVGHLLILGQVASVALGGVLVQRASPTIDTVPLTGWSMLLGGLVLHGASLTAREVPGAEAVSLEAVAVVVYLAVFSTAIAFFIYFTVLATYGAFQVALIQYLVPVVATLVGVFVLGESITPLTYVGFALIVAGFALVKRRAIASALDGRLGASG</sequence>
<feature type="transmembrane region" description="Helical" evidence="5">
    <location>
        <begin position="255"/>
        <end position="279"/>
    </location>
</feature>
<reference evidence="8" key="1">
    <citation type="submission" date="2017-10" db="EMBL/GenBank/DDBJ databases">
        <title>Phenotypic and genomic properties of facultatively anaerobic sulfur-reducing natronoarchaea from hypersaline soda lakes.</title>
        <authorList>
            <person name="Sorokin D.Y."/>
            <person name="Kublanov I.V."/>
            <person name="Roman P."/>
            <person name="Sinninghe Damste J.S."/>
            <person name="Golyshin P.N."/>
            <person name="Rojo D."/>
            <person name="Ciordia S."/>
            <person name="Mena Md.C."/>
            <person name="Ferrer M."/>
            <person name="Messina E."/>
            <person name="Smedile F."/>
            <person name="La Spada G."/>
            <person name="La Cono V."/>
            <person name="Yakimov M.M."/>
        </authorList>
    </citation>
    <scope>NUCLEOTIDE SEQUENCE [LARGE SCALE GENOMIC DNA]</scope>
    <source>
        <strain evidence="8">AArc1</strain>
    </source>
</reference>
<dbReference type="PANTHER" id="PTHR32322">
    <property type="entry name" value="INNER MEMBRANE TRANSPORTER"/>
    <property type="match status" value="1"/>
</dbReference>
<feature type="transmembrane region" description="Helical" evidence="5">
    <location>
        <begin position="107"/>
        <end position="128"/>
    </location>
</feature>
<evidence type="ECO:0000256" key="5">
    <source>
        <dbReference type="SAM" id="Phobius"/>
    </source>
</evidence>
<dbReference type="AlphaFoldDB" id="A0A346PJ55"/>
<dbReference type="SUPFAM" id="SSF103481">
    <property type="entry name" value="Multidrug resistance efflux transporter EmrE"/>
    <property type="match status" value="2"/>
</dbReference>
<dbReference type="Pfam" id="PF00892">
    <property type="entry name" value="EamA"/>
    <property type="match status" value="2"/>
</dbReference>
<evidence type="ECO:0000256" key="4">
    <source>
        <dbReference type="ARBA" id="ARBA00023136"/>
    </source>
</evidence>
<keyword evidence="3 5" id="KW-1133">Transmembrane helix</keyword>
<dbReference type="InterPro" id="IPR050638">
    <property type="entry name" value="AA-Vitamin_Transporters"/>
</dbReference>
<keyword evidence="2 5" id="KW-0812">Transmembrane</keyword>
<feature type="transmembrane region" description="Helical" evidence="5">
    <location>
        <begin position="192"/>
        <end position="211"/>
    </location>
</feature>